<accession>A0AAJ6QPT3</accession>
<dbReference type="GeneID" id="100898682"/>
<dbReference type="InterPro" id="IPR005312">
    <property type="entry name" value="DUF1759"/>
</dbReference>
<dbReference type="PANTHER" id="PTHR47331">
    <property type="entry name" value="PHD-TYPE DOMAIN-CONTAINING PROTEIN"/>
    <property type="match status" value="1"/>
</dbReference>
<feature type="non-terminal residue" evidence="3">
    <location>
        <position position="304"/>
    </location>
</feature>
<dbReference type="AlphaFoldDB" id="A0AAJ6QPT3"/>
<evidence type="ECO:0000256" key="1">
    <source>
        <dbReference type="SAM" id="MobiDB-lite"/>
    </source>
</evidence>
<dbReference type="Pfam" id="PF03564">
    <property type="entry name" value="DUF1759"/>
    <property type="match status" value="1"/>
</dbReference>
<feature type="region of interest" description="Disordered" evidence="1">
    <location>
        <begin position="149"/>
        <end position="181"/>
    </location>
</feature>
<dbReference type="RefSeq" id="XP_003740010.1">
    <property type="nucleotide sequence ID" value="XM_003739962.1"/>
</dbReference>
<protein>
    <submittedName>
        <fullName evidence="3">Uncharacterized protein LOC100898682</fullName>
    </submittedName>
</protein>
<keyword evidence="2" id="KW-1185">Reference proteome</keyword>
<organism evidence="2 3">
    <name type="scientific">Galendromus occidentalis</name>
    <name type="common">western predatory mite</name>
    <dbReference type="NCBI Taxonomy" id="34638"/>
    <lineage>
        <taxon>Eukaryota</taxon>
        <taxon>Metazoa</taxon>
        <taxon>Ecdysozoa</taxon>
        <taxon>Arthropoda</taxon>
        <taxon>Chelicerata</taxon>
        <taxon>Arachnida</taxon>
        <taxon>Acari</taxon>
        <taxon>Parasitiformes</taxon>
        <taxon>Mesostigmata</taxon>
        <taxon>Gamasina</taxon>
        <taxon>Phytoseioidea</taxon>
        <taxon>Phytoseiidae</taxon>
        <taxon>Typhlodrominae</taxon>
        <taxon>Galendromus</taxon>
    </lineage>
</organism>
<proteinExistence type="predicted"/>
<reference evidence="3" key="1">
    <citation type="submission" date="2025-08" db="UniProtKB">
        <authorList>
            <consortium name="RefSeq"/>
        </authorList>
    </citation>
    <scope>IDENTIFICATION</scope>
</reference>
<evidence type="ECO:0000313" key="3">
    <source>
        <dbReference type="RefSeq" id="XP_003740010.1"/>
    </source>
</evidence>
<gene>
    <name evidence="3" type="primary">LOC100898682</name>
</gene>
<dbReference type="Proteomes" id="UP000694867">
    <property type="component" value="Unplaced"/>
</dbReference>
<dbReference type="KEGG" id="goe:100898682"/>
<evidence type="ECO:0000313" key="2">
    <source>
        <dbReference type="Proteomes" id="UP000694867"/>
    </source>
</evidence>
<sequence>MEKFNLLRHSLSGKALDAIAHLQWEESHYALAKEIIHERFGDSKLARNSHIREIDKLLERGLIQYHRLESFSETLSLNVKALLALDNSYAELSTATMQRILRCLPTDLREKFIRKLAKRKLSDPLITDLESMLEFLNLTVKVRREAELEGGGFPQRDSRRPTFHQGEPPASKPRHSQHQAYTPHRATHNFFTSGQKQSSGDSNQHSKVDKSCIFCGDDHESFRCRATLTLQERRERVIQQKACWICLKRNHSAKTCRDGPKRNCAKCNGRHYVIMCKKAQLDTASFMISTVPTTTTTEATSSVH</sequence>
<name>A0AAJ6QPT3_9ACAR</name>